<organism evidence="2">
    <name type="scientific">Cladocopium goreaui</name>
    <dbReference type="NCBI Taxonomy" id="2562237"/>
    <lineage>
        <taxon>Eukaryota</taxon>
        <taxon>Sar</taxon>
        <taxon>Alveolata</taxon>
        <taxon>Dinophyceae</taxon>
        <taxon>Suessiales</taxon>
        <taxon>Symbiodiniaceae</taxon>
        <taxon>Cladocopium</taxon>
    </lineage>
</organism>
<accession>A0A9P1DHP3</accession>
<feature type="transmembrane region" description="Helical" evidence="1">
    <location>
        <begin position="331"/>
        <end position="353"/>
    </location>
</feature>
<evidence type="ECO:0000256" key="1">
    <source>
        <dbReference type="SAM" id="Phobius"/>
    </source>
</evidence>
<keyword evidence="1" id="KW-1133">Transmembrane helix</keyword>
<dbReference type="EMBL" id="CAMXCT010004447">
    <property type="protein sequence ID" value="CAI4009139.1"/>
    <property type="molecule type" value="Genomic_DNA"/>
</dbReference>
<feature type="transmembrane region" description="Helical" evidence="1">
    <location>
        <begin position="278"/>
        <end position="302"/>
    </location>
</feature>
<dbReference type="AlphaFoldDB" id="A0A9P1DHP3"/>
<reference evidence="3" key="2">
    <citation type="submission" date="2024-04" db="EMBL/GenBank/DDBJ databases">
        <authorList>
            <person name="Chen Y."/>
            <person name="Shah S."/>
            <person name="Dougan E. K."/>
            <person name="Thang M."/>
            <person name="Chan C."/>
        </authorList>
    </citation>
    <scope>NUCLEOTIDE SEQUENCE [LARGE SCALE GENOMIC DNA]</scope>
</reference>
<dbReference type="EMBL" id="CAMXCT030004447">
    <property type="protein sequence ID" value="CAL4796451.1"/>
    <property type="molecule type" value="Genomic_DNA"/>
</dbReference>
<feature type="transmembrane region" description="Helical" evidence="1">
    <location>
        <begin position="243"/>
        <end position="266"/>
    </location>
</feature>
<feature type="transmembrane region" description="Helical" evidence="1">
    <location>
        <begin position="107"/>
        <end position="132"/>
    </location>
</feature>
<protein>
    <submittedName>
        <fullName evidence="4">Ankyrin repeat domain-containing protein 39</fullName>
    </submittedName>
</protein>
<evidence type="ECO:0000313" key="3">
    <source>
        <dbReference type="EMBL" id="CAL1162514.1"/>
    </source>
</evidence>
<keyword evidence="1" id="KW-0812">Transmembrane</keyword>
<dbReference type="Proteomes" id="UP001152797">
    <property type="component" value="Unassembled WGS sequence"/>
</dbReference>
<evidence type="ECO:0000313" key="5">
    <source>
        <dbReference type="Proteomes" id="UP001152797"/>
    </source>
</evidence>
<comment type="caution">
    <text evidence="2">The sequence shown here is derived from an EMBL/GenBank/DDBJ whole genome shotgun (WGS) entry which is preliminary data.</text>
</comment>
<dbReference type="OrthoDB" id="437049at2759"/>
<sequence>MRDNNKRCLVPDTDSEFQAQQCDSPQDYTVQSEYSLHTELSINNSSSESAQKKKRSLKRLWSEVQHEQISTYPLQQQSGDGLILALIRTRDQIFFDWSITEETAQEVLQLVLVLLLHAAALFLQFGLTYHLYVTTVDGLFAPFAHGVDEQIEVINRALFGDPPTALDMEDPVQKSAQELCLKQHSMGFVHLMVLSLWGARMVTEVSETLNKVAILSLILPPIEGRAFIQEGDGGKMTIEHMSWGMKAVVIVTDILPKLFCTMFLMWTGGKLFMLTYTMGSLIIPLLTLTYILQIPAILFTGFSSFKFKEKVELTHYQYRMALCYTSQTCQIWGLTVIKAAATGMYVFMLYFVIFGDVTAYRNLCSRYLSLFPQGKCSFGCHLGISKLTGPHKAG</sequence>
<proteinExistence type="predicted"/>
<evidence type="ECO:0000313" key="2">
    <source>
        <dbReference type="EMBL" id="CAI4009139.1"/>
    </source>
</evidence>
<evidence type="ECO:0000313" key="4">
    <source>
        <dbReference type="EMBL" id="CAL4796451.1"/>
    </source>
</evidence>
<name>A0A9P1DHP3_9DINO</name>
<dbReference type="EMBL" id="CAMXCT020004447">
    <property type="protein sequence ID" value="CAL1162514.1"/>
    <property type="molecule type" value="Genomic_DNA"/>
</dbReference>
<gene>
    <name evidence="2" type="ORF">C1SCF055_LOCUS34512</name>
</gene>
<reference evidence="2" key="1">
    <citation type="submission" date="2022-10" db="EMBL/GenBank/DDBJ databases">
        <authorList>
            <person name="Chen Y."/>
            <person name="Dougan E. K."/>
            <person name="Chan C."/>
            <person name="Rhodes N."/>
            <person name="Thang M."/>
        </authorList>
    </citation>
    <scope>NUCLEOTIDE SEQUENCE</scope>
</reference>
<keyword evidence="5" id="KW-1185">Reference proteome</keyword>
<keyword evidence="1" id="KW-0472">Membrane</keyword>